<dbReference type="SUPFAM" id="SSF54236">
    <property type="entry name" value="Ubiquitin-like"/>
    <property type="match status" value="1"/>
</dbReference>
<dbReference type="Gene3D" id="3.10.20.90">
    <property type="entry name" value="Phosphatidylinositol 3-kinase Catalytic Subunit, Chain A, domain 1"/>
    <property type="match status" value="2"/>
</dbReference>
<proteinExistence type="predicted"/>
<protein>
    <recommendedName>
        <fullName evidence="3">Ubiquitin-like domain-containing protein</fullName>
    </recommendedName>
</protein>
<dbReference type="GeneTree" id="ENSGT00940000154831"/>
<accession>S4R717</accession>
<organism evidence="2">
    <name type="scientific">Petromyzon marinus</name>
    <name type="common">Sea lamprey</name>
    <dbReference type="NCBI Taxonomy" id="7757"/>
    <lineage>
        <taxon>Eukaryota</taxon>
        <taxon>Metazoa</taxon>
        <taxon>Chordata</taxon>
        <taxon>Craniata</taxon>
        <taxon>Vertebrata</taxon>
        <taxon>Cyclostomata</taxon>
        <taxon>Hyperoartia</taxon>
        <taxon>Petromyzontiformes</taxon>
        <taxon>Petromyzontidae</taxon>
        <taxon>Petromyzon</taxon>
    </lineage>
</organism>
<feature type="region of interest" description="Disordered" evidence="1">
    <location>
        <begin position="168"/>
        <end position="203"/>
    </location>
</feature>
<dbReference type="CDD" id="cd17130">
    <property type="entry name" value="Ubl2_FAF1"/>
    <property type="match status" value="1"/>
</dbReference>
<reference evidence="2" key="1">
    <citation type="submission" date="2025-08" db="UniProtKB">
        <authorList>
            <consortium name="Ensembl"/>
        </authorList>
    </citation>
    <scope>IDENTIFICATION</scope>
</reference>
<evidence type="ECO:0000256" key="1">
    <source>
        <dbReference type="SAM" id="MobiDB-lite"/>
    </source>
</evidence>
<name>S4R717_PETMA</name>
<reference evidence="2" key="2">
    <citation type="submission" date="2025-09" db="UniProtKB">
        <authorList>
            <consortium name="Ensembl"/>
        </authorList>
    </citation>
    <scope>IDENTIFICATION</scope>
</reference>
<dbReference type="STRING" id="7757.ENSPMAP00000000997"/>
<dbReference type="InterPro" id="IPR029071">
    <property type="entry name" value="Ubiquitin-like_domsf"/>
</dbReference>
<evidence type="ECO:0008006" key="3">
    <source>
        <dbReference type="Google" id="ProtNLM"/>
    </source>
</evidence>
<dbReference type="HOGENOM" id="CLU_1351710_0_0_1"/>
<dbReference type="AlphaFoldDB" id="S4R717"/>
<evidence type="ECO:0000313" key="2">
    <source>
        <dbReference type="Ensembl" id="ENSPMAP00000000997.1"/>
    </source>
</evidence>
<feature type="compositionally biased region" description="Acidic residues" evidence="1">
    <location>
        <begin position="169"/>
        <end position="187"/>
    </location>
</feature>
<sequence length="203" mass="22574">GDVKKCLQNELQVPTEQMQLCGWQATDVTDLYVLNSSHYTKNNSLFLLTTDVASPQSASGCSALTDRINQTFLLIVRHREAQREYKLNFPGARTIRDVKYNVADLTNIQVRQQQWEGWPLSANNDALTLAAAGLSYPCHRLSVSKKPSALTAAECSTEQAVDVHMVSSDESDEFEEAAESFGVEDSEMFMSESTQRKTAPMSE</sequence>
<dbReference type="Ensembl" id="ENSPMAT00000001001.1">
    <property type="protein sequence ID" value="ENSPMAP00000000997.1"/>
    <property type="gene ID" value="ENSPMAG00000000909.1"/>
</dbReference>